<dbReference type="GeneID" id="68616874"/>
<sequence length="100" mass="11083">MRASESCLDEFTNLEEAFVMTTSMYSTDEALAAHLTDRGVTVHDHTEEGFWSESVAEFGIGLTIDALRRIPQKYEAMNGRTTRGTSICCPTKYPARVATS</sequence>
<evidence type="ECO:0000313" key="1">
    <source>
        <dbReference type="EMBL" id="GAA5053440.1"/>
    </source>
</evidence>
<comment type="caution">
    <text evidence="1">The sequence shown here is derived from an EMBL/GenBank/DDBJ whole genome shotgun (WGS) entry which is preliminary data.</text>
</comment>
<dbReference type="EMBL" id="BAABKX010000013">
    <property type="protein sequence ID" value="GAA5053440.1"/>
    <property type="molecule type" value="Genomic_DNA"/>
</dbReference>
<name>A0AAV3UJF5_9EURY</name>
<proteinExistence type="predicted"/>
<gene>
    <name evidence="1" type="ORF">GCM10025751_30720</name>
</gene>
<dbReference type="Proteomes" id="UP001501729">
    <property type="component" value="Unassembled WGS sequence"/>
</dbReference>
<accession>A0AAV3UJF5</accession>
<protein>
    <submittedName>
        <fullName evidence="1">Uncharacterized protein</fullName>
    </submittedName>
</protein>
<reference evidence="1 2" key="1">
    <citation type="journal article" date="2019" name="Int. J. Syst. Evol. Microbiol.">
        <title>The Global Catalogue of Microorganisms (GCM) 10K type strain sequencing project: providing services to taxonomists for standard genome sequencing and annotation.</title>
        <authorList>
            <consortium name="The Broad Institute Genomics Platform"/>
            <consortium name="The Broad Institute Genome Sequencing Center for Infectious Disease"/>
            <person name="Wu L."/>
            <person name="Ma J."/>
        </authorList>
    </citation>
    <scope>NUCLEOTIDE SEQUENCE [LARGE SCALE GENOMIC DNA]</scope>
    <source>
        <strain evidence="1 2">JCM 17504</strain>
    </source>
</reference>
<dbReference type="RefSeq" id="WP_227778137.1">
    <property type="nucleotide sequence ID" value="NZ_BAABKX010000013.1"/>
</dbReference>
<evidence type="ECO:0000313" key="2">
    <source>
        <dbReference type="Proteomes" id="UP001501729"/>
    </source>
</evidence>
<keyword evidence="2" id="KW-1185">Reference proteome</keyword>
<organism evidence="1 2">
    <name type="scientific">Haladaptatus pallidirubidus</name>
    <dbReference type="NCBI Taxonomy" id="1008152"/>
    <lineage>
        <taxon>Archaea</taxon>
        <taxon>Methanobacteriati</taxon>
        <taxon>Methanobacteriota</taxon>
        <taxon>Stenosarchaea group</taxon>
        <taxon>Halobacteria</taxon>
        <taxon>Halobacteriales</taxon>
        <taxon>Haladaptataceae</taxon>
        <taxon>Haladaptatus</taxon>
    </lineage>
</organism>
<dbReference type="AlphaFoldDB" id="A0AAV3UJF5"/>